<feature type="transmembrane region" description="Helical" evidence="8">
    <location>
        <begin position="129"/>
        <end position="146"/>
    </location>
</feature>
<evidence type="ECO:0000256" key="5">
    <source>
        <dbReference type="ARBA" id="ARBA00022692"/>
    </source>
</evidence>
<feature type="transmembrane region" description="Helical" evidence="8">
    <location>
        <begin position="7"/>
        <end position="28"/>
    </location>
</feature>
<dbReference type="CDD" id="cd06261">
    <property type="entry name" value="TM_PBP2"/>
    <property type="match status" value="1"/>
</dbReference>
<evidence type="ECO:0000313" key="10">
    <source>
        <dbReference type="EMBL" id="TDP59123.1"/>
    </source>
</evidence>
<evidence type="ECO:0000256" key="8">
    <source>
        <dbReference type="RuleBase" id="RU363032"/>
    </source>
</evidence>
<dbReference type="Proteomes" id="UP000295500">
    <property type="component" value="Unassembled WGS sequence"/>
</dbReference>
<dbReference type="RefSeq" id="WP_133527726.1">
    <property type="nucleotide sequence ID" value="NZ_SNXO01000004.1"/>
</dbReference>
<evidence type="ECO:0000256" key="2">
    <source>
        <dbReference type="ARBA" id="ARBA00007069"/>
    </source>
</evidence>
<proteinExistence type="inferred from homology"/>
<evidence type="ECO:0000313" key="11">
    <source>
        <dbReference type="Proteomes" id="UP000295500"/>
    </source>
</evidence>
<dbReference type="PROSITE" id="PS50928">
    <property type="entry name" value="ABC_TM1"/>
    <property type="match status" value="1"/>
</dbReference>
<accession>A0A4R6QBD8</accession>
<keyword evidence="7 8" id="KW-0472">Membrane</keyword>
<evidence type="ECO:0000256" key="1">
    <source>
        <dbReference type="ARBA" id="ARBA00004651"/>
    </source>
</evidence>
<keyword evidence="5 8" id="KW-0812">Transmembrane</keyword>
<keyword evidence="3 8" id="KW-0813">Transport</keyword>
<keyword evidence="11" id="KW-1185">Reference proteome</keyword>
<evidence type="ECO:0000256" key="4">
    <source>
        <dbReference type="ARBA" id="ARBA00022475"/>
    </source>
</evidence>
<dbReference type="PANTHER" id="PTHR43848">
    <property type="entry name" value="PUTRESCINE TRANSPORT SYSTEM PERMEASE PROTEIN POTI"/>
    <property type="match status" value="1"/>
</dbReference>
<dbReference type="OrthoDB" id="9782004at2"/>
<feature type="domain" description="ABC transmembrane type-1" evidence="9">
    <location>
        <begin position="58"/>
        <end position="246"/>
    </location>
</feature>
<keyword evidence="6 8" id="KW-1133">Transmembrane helix</keyword>
<dbReference type="Gene3D" id="1.10.3720.10">
    <property type="entry name" value="MetI-like"/>
    <property type="match status" value="1"/>
</dbReference>
<comment type="subcellular location">
    <subcellularLocation>
        <location evidence="1 8">Cell membrane</location>
        <topology evidence="1 8">Multi-pass membrane protein</topology>
    </subcellularLocation>
</comment>
<protein>
    <submittedName>
        <fullName evidence="10">Spermidine/putrescine transport system permease protein</fullName>
    </submittedName>
</protein>
<keyword evidence="4" id="KW-1003">Cell membrane</keyword>
<name>A0A4R6QBD8_9FIRM</name>
<sequence length="266" mass="29455">MKKIKMIYLIVIMMFLYLPIVTLMVFSFNESKSMFKWTGLSLRWYKEMFTDTQMLSAIWNTFSIALTASVVATVIGTLACVGIMQMGRRSQTAIMGLNNIPLLNADIVTGISLMLSFIAFGFYLSWGTVLMAHITFCIPYVILSVMPKLKQLGAGSYEAALDLGASPFYAFRKVVIPDIKPGIVSGFLLSFTMSVDDFVVTHFTRGAGINTISTLIYSQVKVGIRPTLFALSTVIFLVVLVVLVLVNFVSGKDNGEEEFFYEVAQG</sequence>
<feature type="transmembrane region" description="Helical" evidence="8">
    <location>
        <begin position="57"/>
        <end position="81"/>
    </location>
</feature>
<dbReference type="GO" id="GO:0005886">
    <property type="term" value="C:plasma membrane"/>
    <property type="evidence" value="ECO:0007669"/>
    <property type="project" value="UniProtKB-SubCell"/>
</dbReference>
<dbReference type="EMBL" id="SNXO01000004">
    <property type="protein sequence ID" value="TDP59123.1"/>
    <property type="molecule type" value="Genomic_DNA"/>
</dbReference>
<feature type="transmembrane region" description="Helical" evidence="8">
    <location>
        <begin position="102"/>
        <end position="123"/>
    </location>
</feature>
<dbReference type="PANTHER" id="PTHR43848:SF2">
    <property type="entry name" value="PUTRESCINE TRANSPORT SYSTEM PERMEASE PROTEIN POTI"/>
    <property type="match status" value="1"/>
</dbReference>
<dbReference type="InterPro" id="IPR035906">
    <property type="entry name" value="MetI-like_sf"/>
</dbReference>
<dbReference type="AlphaFoldDB" id="A0A4R6QBD8"/>
<feature type="transmembrane region" description="Helical" evidence="8">
    <location>
        <begin position="228"/>
        <end position="249"/>
    </location>
</feature>
<evidence type="ECO:0000256" key="7">
    <source>
        <dbReference type="ARBA" id="ARBA00023136"/>
    </source>
</evidence>
<reference evidence="10 11" key="1">
    <citation type="submission" date="2019-03" db="EMBL/GenBank/DDBJ databases">
        <title>Genomic Encyclopedia of Type Strains, Phase IV (KMG-IV): sequencing the most valuable type-strain genomes for metagenomic binning, comparative biology and taxonomic classification.</title>
        <authorList>
            <person name="Goeker M."/>
        </authorList>
    </citation>
    <scope>NUCLEOTIDE SEQUENCE [LARGE SCALE GENOMIC DNA]</scope>
    <source>
        <strain evidence="10 11">DSM 28287</strain>
    </source>
</reference>
<evidence type="ECO:0000256" key="6">
    <source>
        <dbReference type="ARBA" id="ARBA00022989"/>
    </source>
</evidence>
<gene>
    <name evidence="10" type="ORF">EV211_10456</name>
</gene>
<evidence type="ECO:0000259" key="9">
    <source>
        <dbReference type="PROSITE" id="PS50928"/>
    </source>
</evidence>
<dbReference type="InterPro" id="IPR051789">
    <property type="entry name" value="Bact_Polyamine_Transport"/>
</dbReference>
<evidence type="ECO:0000256" key="3">
    <source>
        <dbReference type="ARBA" id="ARBA00022448"/>
    </source>
</evidence>
<dbReference type="GO" id="GO:0055085">
    <property type="term" value="P:transmembrane transport"/>
    <property type="evidence" value="ECO:0007669"/>
    <property type="project" value="InterPro"/>
</dbReference>
<dbReference type="Pfam" id="PF00528">
    <property type="entry name" value="BPD_transp_1"/>
    <property type="match status" value="1"/>
</dbReference>
<dbReference type="InterPro" id="IPR000515">
    <property type="entry name" value="MetI-like"/>
</dbReference>
<dbReference type="SUPFAM" id="SSF161098">
    <property type="entry name" value="MetI-like"/>
    <property type="match status" value="1"/>
</dbReference>
<comment type="similarity">
    <text evidence="2">Belongs to the binding-protein-dependent transport system permease family. CysTW subfamily.</text>
</comment>
<comment type="caution">
    <text evidence="10">The sequence shown here is derived from an EMBL/GenBank/DDBJ whole genome shotgun (WGS) entry which is preliminary data.</text>
</comment>
<organism evidence="10 11">
    <name type="scientific">Aminicella lysinilytica</name>
    <dbReference type="NCBI Taxonomy" id="433323"/>
    <lineage>
        <taxon>Bacteria</taxon>
        <taxon>Bacillati</taxon>
        <taxon>Bacillota</taxon>
        <taxon>Clostridia</taxon>
        <taxon>Peptostreptococcales</taxon>
        <taxon>Anaerovoracaceae</taxon>
        <taxon>Aminicella</taxon>
    </lineage>
</organism>